<proteinExistence type="predicted"/>
<dbReference type="AlphaFoldDB" id="A0A2P2NE24"/>
<organism evidence="1">
    <name type="scientific">Rhizophora mucronata</name>
    <name type="common">Asiatic mangrove</name>
    <dbReference type="NCBI Taxonomy" id="61149"/>
    <lineage>
        <taxon>Eukaryota</taxon>
        <taxon>Viridiplantae</taxon>
        <taxon>Streptophyta</taxon>
        <taxon>Embryophyta</taxon>
        <taxon>Tracheophyta</taxon>
        <taxon>Spermatophyta</taxon>
        <taxon>Magnoliopsida</taxon>
        <taxon>eudicotyledons</taxon>
        <taxon>Gunneridae</taxon>
        <taxon>Pentapetalae</taxon>
        <taxon>rosids</taxon>
        <taxon>fabids</taxon>
        <taxon>Malpighiales</taxon>
        <taxon>Rhizophoraceae</taxon>
        <taxon>Rhizophora</taxon>
    </lineage>
</organism>
<reference evidence="1" key="1">
    <citation type="submission" date="2018-02" db="EMBL/GenBank/DDBJ databases">
        <title>Rhizophora mucronata_Transcriptome.</title>
        <authorList>
            <person name="Meera S.P."/>
            <person name="Sreeshan A."/>
            <person name="Augustine A."/>
        </authorList>
    </citation>
    <scope>NUCLEOTIDE SEQUENCE</scope>
    <source>
        <tissue evidence="1">Leaf</tissue>
    </source>
</reference>
<accession>A0A2P2NE24</accession>
<evidence type="ECO:0000313" key="1">
    <source>
        <dbReference type="EMBL" id="MBX40689.1"/>
    </source>
</evidence>
<sequence>MHTCLYMCDNFFEFPVRGDCNSEQKLTSCRTLYK</sequence>
<name>A0A2P2NE24_RHIMU</name>
<dbReference type="EMBL" id="GGEC01060205">
    <property type="protein sequence ID" value="MBX40689.1"/>
    <property type="molecule type" value="Transcribed_RNA"/>
</dbReference>
<protein>
    <submittedName>
        <fullName evidence="1">Uncharacterized protein</fullName>
    </submittedName>
</protein>